<dbReference type="Proteomes" id="UP000230972">
    <property type="component" value="Unassembled WGS sequence"/>
</dbReference>
<gene>
    <name evidence="1" type="ORF">COS80_02060</name>
</gene>
<evidence type="ECO:0000313" key="1">
    <source>
        <dbReference type="EMBL" id="PIU71665.1"/>
    </source>
</evidence>
<accession>A0A2M7APU8</accession>
<reference evidence="2" key="1">
    <citation type="submission" date="2017-09" db="EMBL/GenBank/DDBJ databases">
        <title>Depth-based differentiation of microbial function through sediment-hosted aquifers and enrichment of novel symbionts in the deep terrestrial subsurface.</title>
        <authorList>
            <person name="Probst A.J."/>
            <person name="Ladd B."/>
            <person name="Jarett J.K."/>
            <person name="Geller-Mcgrath D.E."/>
            <person name="Sieber C.M.K."/>
            <person name="Emerson J.B."/>
            <person name="Anantharaman K."/>
            <person name="Thomas B.C."/>
            <person name="Malmstrom R."/>
            <person name="Stieglmeier M."/>
            <person name="Klingl A."/>
            <person name="Woyke T."/>
            <person name="Ryan C.M."/>
            <person name="Banfield J.F."/>
        </authorList>
    </citation>
    <scope>NUCLEOTIDE SEQUENCE [LARGE SCALE GENOMIC DNA]</scope>
</reference>
<organism evidence="1 2">
    <name type="scientific">Candidatus Woesebacteria bacterium CG06_land_8_20_14_3_00_39_27</name>
    <dbReference type="NCBI Taxonomy" id="1975057"/>
    <lineage>
        <taxon>Bacteria</taxon>
        <taxon>Candidatus Woeseibacteriota</taxon>
    </lineage>
</organism>
<sequence>LDKEYSFTLSSPTAAADEIIEVFLIDGPANGIIEYTFGEETHEGGIPLVTFHKPDSQWEVIRGVYSNWLSKLLS</sequence>
<feature type="non-terminal residue" evidence="1">
    <location>
        <position position="1"/>
    </location>
</feature>
<comment type="caution">
    <text evidence="1">The sequence shown here is derived from an EMBL/GenBank/DDBJ whole genome shotgun (WGS) entry which is preliminary data.</text>
</comment>
<dbReference type="EMBL" id="PEWC01000045">
    <property type="protein sequence ID" value="PIU71665.1"/>
    <property type="molecule type" value="Genomic_DNA"/>
</dbReference>
<name>A0A2M7APU8_9BACT</name>
<evidence type="ECO:0000313" key="2">
    <source>
        <dbReference type="Proteomes" id="UP000230972"/>
    </source>
</evidence>
<proteinExistence type="predicted"/>
<protein>
    <submittedName>
        <fullName evidence="1">Uncharacterized protein</fullName>
    </submittedName>
</protein>
<dbReference type="AlphaFoldDB" id="A0A2M7APU8"/>